<sequence>MGCVLGREVSSGIVSESKEVQNLSVESNNNGKEGAVAAKKINSEVVEVQNDEANQKKEEKKVVDGDKKPRGERRRSKPNPRLSNPPKHLRGEQVAAGWPSWLTAVCGEALNGWIPRRADSFEKIDKIGQGTYSNVYKAKDILTGKIVALKKVRFDNLEPESVKFMAREILILRRLDHPNVVKLEGLVTSRMSCSLYLVFQYMEHDLAGLAASPEVKFTEPQVKCYMHQLLSGLEHCHNNGVLHRDIKGSNLLIDDGGVLKIADFGLASFFDPHHKHAMTSRVVTLWYRPPELLLGATDYGVGVDLWSAGCILAELLAGKPIMPGRTEVEQLHKIYKLCGSPSDDYWKRSKLPNATLFKPREPYKRSIRETFKDFPPSSLPLIETLLAIDPLERQTATAALRSEFFTTEPFACEPSSLPKYPPSKEMDAKRRDDEARRLRAASKAQVDGAKKTRTRDRAVRAIPAPEANAELQSNLDRRRMITHANAKSKSEKFPPPHQDGALGFPLGSSRHMDISFVPPDVPFSTTSLNYSKEPIQTWSGPLVDSASVGNPRRRKHAAGDSRDPSKPPSGTVKEKSNNSRVKGKKSII</sequence>
<evidence type="ECO:0000313" key="2">
    <source>
        <dbReference type="Proteomes" id="UP001164250"/>
    </source>
</evidence>
<proteinExistence type="predicted"/>
<reference evidence="2" key="1">
    <citation type="journal article" date="2023" name="G3 (Bethesda)">
        <title>Genome assembly and association tests identify interacting loci associated with vigor, precocity, and sex in interspecific pistachio rootstocks.</title>
        <authorList>
            <person name="Palmer W."/>
            <person name="Jacygrad E."/>
            <person name="Sagayaradj S."/>
            <person name="Cavanaugh K."/>
            <person name="Han R."/>
            <person name="Bertier L."/>
            <person name="Beede B."/>
            <person name="Kafkas S."/>
            <person name="Golino D."/>
            <person name="Preece J."/>
            <person name="Michelmore R."/>
        </authorList>
    </citation>
    <scope>NUCLEOTIDE SEQUENCE [LARGE SCALE GENOMIC DNA]</scope>
</reference>
<gene>
    <name evidence="1" type="ORF">Patl1_23407</name>
</gene>
<organism evidence="1 2">
    <name type="scientific">Pistacia atlantica</name>
    <dbReference type="NCBI Taxonomy" id="434234"/>
    <lineage>
        <taxon>Eukaryota</taxon>
        <taxon>Viridiplantae</taxon>
        <taxon>Streptophyta</taxon>
        <taxon>Embryophyta</taxon>
        <taxon>Tracheophyta</taxon>
        <taxon>Spermatophyta</taxon>
        <taxon>Magnoliopsida</taxon>
        <taxon>eudicotyledons</taxon>
        <taxon>Gunneridae</taxon>
        <taxon>Pentapetalae</taxon>
        <taxon>rosids</taxon>
        <taxon>malvids</taxon>
        <taxon>Sapindales</taxon>
        <taxon>Anacardiaceae</taxon>
        <taxon>Pistacia</taxon>
    </lineage>
</organism>
<comment type="caution">
    <text evidence="1">The sequence shown here is derived from an EMBL/GenBank/DDBJ whole genome shotgun (WGS) entry which is preliminary data.</text>
</comment>
<name>A0ACC0ZWU5_9ROSI</name>
<dbReference type="Proteomes" id="UP001164250">
    <property type="component" value="Chromosome 13"/>
</dbReference>
<dbReference type="EMBL" id="CM047909">
    <property type="protein sequence ID" value="KAJ0078651.1"/>
    <property type="molecule type" value="Genomic_DNA"/>
</dbReference>
<accession>A0ACC0ZWU5</accession>
<keyword evidence="2" id="KW-1185">Reference proteome</keyword>
<protein>
    <submittedName>
        <fullName evidence="1">Uncharacterized protein</fullName>
    </submittedName>
</protein>
<evidence type="ECO:0000313" key="1">
    <source>
        <dbReference type="EMBL" id="KAJ0078651.1"/>
    </source>
</evidence>